<dbReference type="PROSITE" id="PS51257">
    <property type="entry name" value="PROKAR_LIPOPROTEIN"/>
    <property type="match status" value="1"/>
</dbReference>
<proteinExistence type="predicted"/>
<dbReference type="KEGG" id="pcx:LPB68_03050"/>
<sequence>MIKKMGCILILSLLMIVGLGCGEKPLSEAETLQDPIANEAEGSSTTNGTTSTVNANNGIVVEVEDEGTPSKEGVPGVEDSISSEIIKVYYTDMQAMELIETTEEINFSNDEEKYIAAFKALQSSKSSEFIPLWEKIELKTLKFNNGDMVIDIHMPDEARLGSGGEQFALTALTSTLFQFEEVNSIDLLVDGQSVESLMGHVDLLHPMLREDVLQ</sequence>
<dbReference type="RefSeq" id="WP_068657995.1">
    <property type="nucleotide sequence ID" value="NZ_CP017770.1"/>
</dbReference>
<evidence type="ECO:0000259" key="1">
    <source>
        <dbReference type="SMART" id="SM00909"/>
    </source>
</evidence>
<dbReference type="InterPro" id="IPR019606">
    <property type="entry name" value="GerMN"/>
</dbReference>
<dbReference type="STRING" id="1763538.LPB68_03050"/>
<feature type="domain" description="GerMN" evidence="1">
    <location>
        <begin position="114"/>
        <end position="198"/>
    </location>
</feature>
<evidence type="ECO:0000313" key="2">
    <source>
        <dbReference type="EMBL" id="OAB74563.1"/>
    </source>
</evidence>
<name>A0A162KVF9_9BACL</name>
<evidence type="ECO:0000313" key="3">
    <source>
        <dbReference type="Proteomes" id="UP000077134"/>
    </source>
</evidence>
<dbReference type="SMART" id="SM00909">
    <property type="entry name" value="Germane"/>
    <property type="match status" value="1"/>
</dbReference>
<gene>
    <name evidence="2" type="ORF">PNBC_10910</name>
</gene>
<comment type="caution">
    <text evidence="2">The sequence shown here is derived from an EMBL/GenBank/DDBJ whole genome shotgun (WGS) entry which is preliminary data.</text>
</comment>
<dbReference type="AlphaFoldDB" id="A0A162KVF9"/>
<keyword evidence="3" id="KW-1185">Reference proteome</keyword>
<dbReference type="EMBL" id="LSFN01000014">
    <property type="protein sequence ID" value="OAB74563.1"/>
    <property type="molecule type" value="Genomic_DNA"/>
</dbReference>
<protein>
    <recommendedName>
        <fullName evidence="1">GerMN domain-containing protein</fullName>
    </recommendedName>
</protein>
<dbReference type="Pfam" id="PF10646">
    <property type="entry name" value="Germane"/>
    <property type="match status" value="1"/>
</dbReference>
<dbReference type="Proteomes" id="UP000077134">
    <property type="component" value="Unassembled WGS sequence"/>
</dbReference>
<accession>A0A162KVF9</accession>
<reference evidence="2 3" key="1">
    <citation type="submission" date="2016-02" db="EMBL/GenBank/DDBJ databases">
        <title>Paenibacillus sp. LPB0068, isolated from Crassostrea gigas.</title>
        <authorList>
            <person name="Shin S.-K."/>
            <person name="Yi H."/>
        </authorList>
    </citation>
    <scope>NUCLEOTIDE SEQUENCE [LARGE SCALE GENOMIC DNA]</scope>
    <source>
        <strain evidence="2 3">LPB0068</strain>
    </source>
</reference>
<organism evidence="2 3">
    <name type="scientific">Paenibacillus crassostreae</name>
    <dbReference type="NCBI Taxonomy" id="1763538"/>
    <lineage>
        <taxon>Bacteria</taxon>
        <taxon>Bacillati</taxon>
        <taxon>Bacillota</taxon>
        <taxon>Bacilli</taxon>
        <taxon>Bacillales</taxon>
        <taxon>Paenibacillaceae</taxon>
        <taxon>Paenibacillus</taxon>
    </lineage>
</organism>